<proteinExistence type="predicted"/>
<keyword evidence="1" id="KW-0732">Signal</keyword>
<reference evidence="3" key="1">
    <citation type="journal article" date="2019" name="Int. J. Syst. Evol. Microbiol.">
        <title>The Global Catalogue of Microorganisms (GCM) 10K type strain sequencing project: providing services to taxonomists for standard genome sequencing and annotation.</title>
        <authorList>
            <consortium name="The Broad Institute Genomics Platform"/>
            <consortium name="The Broad Institute Genome Sequencing Center for Infectious Disease"/>
            <person name="Wu L."/>
            <person name="Ma J."/>
        </authorList>
    </citation>
    <scope>NUCLEOTIDE SEQUENCE [LARGE SCALE GENOMIC DNA]</scope>
    <source>
        <strain evidence="3">KCTC 23299</strain>
    </source>
</reference>
<dbReference type="RefSeq" id="WP_386096218.1">
    <property type="nucleotide sequence ID" value="NZ_JBHUOZ010000001.1"/>
</dbReference>
<feature type="chain" id="PRO_5046952387" evidence="1">
    <location>
        <begin position="20"/>
        <end position="272"/>
    </location>
</feature>
<dbReference type="EMBL" id="JBHUOZ010000001">
    <property type="protein sequence ID" value="MFD2919232.1"/>
    <property type="molecule type" value="Genomic_DNA"/>
</dbReference>
<comment type="caution">
    <text evidence="2">The sequence shown here is derived from an EMBL/GenBank/DDBJ whole genome shotgun (WGS) entry which is preliminary data.</text>
</comment>
<dbReference type="Proteomes" id="UP001597511">
    <property type="component" value="Unassembled WGS sequence"/>
</dbReference>
<evidence type="ECO:0000313" key="3">
    <source>
        <dbReference type="Proteomes" id="UP001597511"/>
    </source>
</evidence>
<gene>
    <name evidence="2" type="ORF">ACFS6H_05860</name>
</gene>
<sequence length="272" mass="31224">MKRKHLLLCLFASLFFVTAIDAQKQLSKQLSLYIPGENGSNSGAVAWHPKFKRYYTSMIGNATYPMAIFSDKGHLIDGNFEAGADLRGLWYNATTKQIEYNCYAEGGVGHYILNTTGEIINRETDKEGSYQPTDQSVGTYNDKDKRYLFPDNKFIVYSYKTIGGELEGRTTLYLNCSSKKQADELSDQDMEDRQAERNTTVLYTGIKDSEYAVLNADMKVIELYSAKTGLMTDKKRLPESFSTPLYYSFNFSYANGYWWFFNKDNRTWEGYK</sequence>
<keyword evidence="3" id="KW-1185">Reference proteome</keyword>
<evidence type="ECO:0000313" key="2">
    <source>
        <dbReference type="EMBL" id="MFD2919232.1"/>
    </source>
</evidence>
<protein>
    <submittedName>
        <fullName evidence="2">Uncharacterized protein</fullName>
    </submittedName>
</protein>
<evidence type="ECO:0000256" key="1">
    <source>
        <dbReference type="SAM" id="SignalP"/>
    </source>
</evidence>
<accession>A0ABW6A551</accession>
<feature type="signal peptide" evidence="1">
    <location>
        <begin position="1"/>
        <end position="19"/>
    </location>
</feature>
<name>A0ABW6A551_9BACT</name>
<organism evidence="2 3">
    <name type="scientific">Terrimonas rubra</name>
    <dbReference type="NCBI Taxonomy" id="1035890"/>
    <lineage>
        <taxon>Bacteria</taxon>
        <taxon>Pseudomonadati</taxon>
        <taxon>Bacteroidota</taxon>
        <taxon>Chitinophagia</taxon>
        <taxon>Chitinophagales</taxon>
        <taxon>Chitinophagaceae</taxon>
        <taxon>Terrimonas</taxon>
    </lineage>
</organism>